<organism evidence="2 3">
    <name type="scientific">Iphiclides podalirius</name>
    <name type="common">scarce swallowtail</name>
    <dbReference type="NCBI Taxonomy" id="110791"/>
    <lineage>
        <taxon>Eukaryota</taxon>
        <taxon>Metazoa</taxon>
        <taxon>Ecdysozoa</taxon>
        <taxon>Arthropoda</taxon>
        <taxon>Hexapoda</taxon>
        <taxon>Insecta</taxon>
        <taxon>Pterygota</taxon>
        <taxon>Neoptera</taxon>
        <taxon>Endopterygota</taxon>
        <taxon>Lepidoptera</taxon>
        <taxon>Glossata</taxon>
        <taxon>Ditrysia</taxon>
        <taxon>Papilionoidea</taxon>
        <taxon>Papilionidae</taxon>
        <taxon>Papilioninae</taxon>
        <taxon>Iphiclides</taxon>
    </lineage>
</organism>
<name>A0ABN8IQX6_9NEOP</name>
<protein>
    <submittedName>
        <fullName evidence="2">Uncharacterized protein</fullName>
    </submittedName>
</protein>
<accession>A0ABN8IQX6</accession>
<keyword evidence="3" id="KW-1185">Reference proteome</keyword>
<dbReference type="EMBL" id="OW152815">
    <property type="protein sequence ID" value="CAH2063939.1"/>
    <property type="molecule type" value="Genomic_DNA"/>
</dbReference>
<evidence type="ECO:0000313" key="3">
    <source>
        <dbReference type="Proteomes" id="UP000837857"/>
    </source>
</evidence>
<sequence>MSSIYYIGVVVSYIASFLERVAPPPRPCAPHSPPTPAPQSRPSCKQLYLKRSPPSDSDRGCAHKSYANLLKHADKQTSGRKLADSYQPTSRAIDTVRPQGTGAGRSAHVH</sequence>
<feature type="compositionally biased region" description="Basic and acidic residues" evidence="1">
    <location>
        <begin position="71"/>
        <end position="83"/>
    </location>
</feature>
<dbReference type="Proteomes" id="UP000837857">
    <property type="component" value="Chromosome 3"/>
</dbReference>
<feature type="region of interest" description="Disordered" evidence="1">
    <location>
        <begin position="23"/>
        <end position="110"/>
    </location>
</feature>
<evidence type="ECO:0000256" key="1">
    <source>
        <dbReference type="SAM" id="MobiDB-lite"/>
    </source>
</evidence>
<proteinExistence type="predicted"/>
<feature type="compositionally biased region" description="Pro residues" evidence="1">
    <location>
        <begin position="23"/>
        <end position="39"/>
    </location>
</feature>
<reference evidence="2" key="1">
    <citation type="submission" date="2022-03" db="EMBL/GenBank/DDBJ databases">
        <authorList>
            <person name="Martin H S."/>
        </authorList>
    </citation>
    <scope>NUCLEOTIDE SEQUENCE</scope>
</reference>
<feature type="non-terminal residue" evidence="2">
    <location>
        <position position="110"/>
    </location>
</feature>
<gene>
    <name evidence="2" type="ORF">IPOD504_LOCUS12745</name>
</gene>
<evidence type="ECO:0000313" key="2">
    <source>
        <dbReference type="EMBL" id="CAH2063939.1"/>
    </source>
</evidence>